<comment type="catalytic activity">
    <reaction evidence="8 9">
        <text>hydroxymethylbilane = uroporphyrinogen III + H2O</text>
        <dbReference type="Rhea" id="RHEA:18965"/>
        <dbReference type="ChEBI" id="CHEBI:15377"/>
        <dbReference type="ChEBI" id="CHEBI:57308"/>
        <dbReference type="ChEBI" id="CHEBI:57845"/>
        <dbReference type="EC" id="4.2.1.75"/>
    </reaction>
</comment>
<gene>
    <name evidence="11" type="ORF">ACFSUQ_07815</name>
</gene>
<dbReference type="SUPFAM" id="SSF69618">
    <property type="entry name" value="HemD-like"/>
    <property type="match status" value="1"/>
</dbReference>
<evidence type="ECO:0000256" key="3">
    <source>
        <dbReference type="ARBA" id="ARBA00013109"/>
    </source>
</evidence>
<comment type="caution">
    <text evidence="11">The sequence shown here is derived from an EMBL/GenBank/DDBJ whole genome shotgun (WGS) entry which is preliminary data.</text>
</comment>
<dbReference type="Gene3D" id="3.40.50.10090">
    <property type="match status" value="2"/>
</dbReference>
<reference evidence="12" key="1">
    <citation type="journal article" date="2019" name="Int. J. Syst. Evol. Microbiol.">
        <title>The Global Catalogue of Microorganisms (GCM) 10K type strain sequencing project: providing services to taxonomists for standard genome sequencing and annotation.</title>
        <authorList>
            <consortium name="The Broad Institute Genomics Platform"/>
            <consortium name="The Broad Institute Genome Sequencing Center for Infectious Disease"/>
            <person name="Wu L."/>
            <person name="Ma J."/>
        </authorList>
    </citation>
    <scope>NUCLEOTIDE SEQUENCE [LARGE SCALE GENOMIC DNA]</scope>
    <source>
        <strain evidence="12">TISTR 1511</strain>
    </source>
</reference>
<dbReference type="GO" id="GO:0004852">
    <property type="term" value="F:uroporphyrinogen-III synthase activity"/>
    <property type="evidence" value="ECO:0007669"/>
    <property type="project" value="UniProtKB-EC"/>
</dbReference>
<dbReference type="PANTHER" id="PTHR38042">
    <property type="entry name" value="UROPORPHYRINOGEN-III SYNTHASE, CHLOROPLASTIC"/>
    <property type="match status" value="1"/>
</dbReference>
<keyword evidence="12" id="KW-1185">Reference proteome</keyword>
<dbReference type="InterPro" id="IPR039793">
    <property type="entry name" value="UROS/Hem4"/>
</dbReference>
<name>A0ABW5RJD1_9MICO</name>
<feature type="domain" description="Tetrapyrrole biosynthesis uroporphyrinogen III synthase" evidence="10">
    <location>
        <begin position="23"/>
        <end position="247"/>
    </location>
</feature>
<comment type="function">
    <text evidence="6 9">Catalyzes cyclization of the linear tetrapyrrole, hydroxymethylbilane, to the macrocyclic uroporphyrinogen III.</text>
</comment>
<comment type="similarity">
    <text evidence="2 9">Belongs to the uroporphyrinogen-III synthase family.</text>
</comment>
<sequence>MSSNAPLRGWKILVPRGGSFGNDVAEAVRARGAFPIIAPLINFASPAPQDAPLLMDSLARLAHGEYDWLAVTSATAVDVMHSMNVQVPPTTRIVAAGETTASALIAAGYRVDFAPSHDNSAKGLLVEWPESGRRMPKIRVLWLRSEASKPDFARGLWRRGHKVDSVVAYRSVGVPAAESIRYDMHHSRIKAALVTSGSVAEQLMKQFAPIPDDILLAAIGPRTTKDARAQGLRIDVVARQRSVASLLDGLEWAAAGEPLAETSAIDLRELMELEAEERGLEVRREDIPAVDEERPNTGLIDLP</sequence>
<evidence type="ECO:0000256" key="2">
    <source>
        <dbReference type="ARBA" id="ARBA00008133"/>
    </source>
</evidence>
<proteinExistence type="inferred from homology"/>
<evidence type="ECO:0000256" key="5">
    <source>
        <dbReference type="ARBA" id="ARBA00023244"/>
    </source>
</evidence>
<protein>
    <recommendedName>
        <fullName evidence="7 9">Uroporphyrinogen-III synthase</fullName>
        <ecNumber evidence="3 9">4.2.1.75</ecNumber>
    </recommendedName>
</protein>
<evidence type="ECO:0000256" key="9">
    <source>
        <dbReference type="RuleBase" id="RU366031"/>
    </source>
</evidence>
<evidence type="ECO:0000256" key="8">
    <source>
        <dbReference type="ARBA" id="ARBA00048617"/>
    </source>
</evidence>
<evidence type="ECO:0000313" key="12">
    <source>
        <dbReference type="Proteomes" id="UP001597453"/>
    </source>
</evidence>
<evidence type="ECO:0000256" key="6">
    <source>
        <dbReference type="ARBA" id="ARBA00037589"/>
    </source>
</evidence>
<keyword evidence="4 9" id="KW-0456">Lyase</keyword>
<dbReference type="Proteomes" id="UP001597453">
    <property type="component" value="Unassembled WGS sequence"/>
</dbReference>
<keyword evidence="5 9" id="KW-0627">Porphyrin biosynthesis</keyword>
<evidence type="ECO:0000259" key="10">
    <source>
        <dbReference type="Pfam" id="PF02602"/>
    </source>
</evidence>
<evidence type="ECO:0000256" key="4">
    <source>
        <dbReference type="ARBA" id="ARBA00023239"/>
    </source>
</evidence>
<evidence type="ECO:0000256" key="1">
    <source>
        <dbReference type="ARBA" id="ARBA00004772"/>
    </source>
</evidence>
<organism evidence="11 12">
    <name type="scientific">Gulosibacter bifidus</name>
    <dbReference type="NCBI Taxonomy" id="272239"/>
    <lineage>
        <taxon>Bacteria</taxon>
        <taxon>Bacillati</taxon>
        <taxon>Actinomycetota</taxon>
        <taxon>Actinomycetes</taxon>
        <taxon>Micrococcales</taxon>
        <taxon>Microbacteriaceae</taxon>
        <taxon>Gulosibacter</taxon>
    </lineage>
</organism>
<dbReference type="EMBL" id="JBHUNF010000004">
    <property type="protein sequence ID" value="MFD2675198.1"/>
    <property type="molecule type" value="Genomic_DNA"/>
</dbReference>
<dbReference type="EC" id="4.2.1.75" evidence="3 9"/>
<evidence type="ECO:0000256" key="7">
    <source>
        <dbReference type="ARBA" id="ARBA00040167"/>
    </source>
</evidence>
<dbReference type="InterPro" id="IPR003754">
    <property type="entry name" value="4pyrrol_synth_uPrphyn_synth"/>
</dbReference>
<evidence type="ECO:0000313" key="11">
    <source>
        <dbReference type="EMBL" id="MFD2675198.1"/>
    </source>
</evidence>
<dbReference type="RefSeq" id="WP_066057857.1">
    <property type="nucleotide sequence ID" value="NZ_JBHUNF010000004.1"/>
</dbReference>
<dbReference type="PANTHER" id="PTHR38042:SF1">
    <property type="entry name" value="UROPORPHYRINOGEN-III SYNTHASE, CHLOROPLASTIC"/>
    <property type="match status" value="1"/>
</dbReference>
<comment type="pathway">
    <text evidence="1 9">Porphyrin-containing compound metabolism; protoporphyrin-IX biosynthesis; coproporphyrinogen-III from 5-aminolevulinate: step 3/4.</text>
</comment>
<accession>A0ABW5RJD1</accession>
<dbReference type="InterPro" id="IPR036108">
    <property type="entry name" value="4pyrrol_syn_uPrphyn_synt_sf"/>
</dbReference>
<dbReference type="CDD" id="cd06578">
    <property type="entry name" value="HemD"/>
    <property type="match status" value="1"/>
</dbReference>
<dbReference type="Pfam" id="PF02602">
    <property type="entry name" value="HEM4"/>
    <property type="match status" value="1"/>
</dbReference>